<evidence type="ECO:0000256" key="1">
    <source>
        <dbReference type="SAM" id="MobiDB-lite"/>
    </source>
</evidence>
<protein>
    <submittedName>
        <fullName evidence="3">Uncharacterized protein</fullName>
    </submittedName>
</protein>
<feature type="region of interest" description="Disordered" evidence="1">
    <location>
        <begin position="30"/>
        <end position="60"/>
    </location>
</feature>
<accession>A0A915J5Q9</accession>
<dbReference type="Proteomes" id="UP000887565">
    <property type="component" value="Unplaced"/>
</dbReference>
<organism evidence="2 3">
    <name type="scientific">Romanomermis culicivorax</name>
    <name type="common">Nematode worm</name>
    <dbReference type="NCBI Taxonomy" id="13658"/>
    <lineage>
        <taxon>Eukaryota</taxon>
        <taxon>Metazoa</taxon>
        <taxon>Ecdysozoa</taxon>
        <taxon>Nematoda</taxon>
        <taxon>Enoplea</taxon>
        <taxon>Dorylaimia</taxon>
        <taxon>Mermithida</taxon>
        <taxon>Mermithoidea</taxon>
        <taxon>Mermithidae</taxon>
        <taxon>Romanomermis</taxon>
    </lineage>
</organism>
<dbReference type="AlphaFoldDB" id="A0A915J5Q9"/>
<evidence type="ECO:0000313" key="2">
    <source>
        <dbReference type="Proteomes" id="UP000887565"/>
    </source>
</evidence>
<name>A0A915J5Q9_ROMCU</name>
<proteinExistence type="predicted"/>
<sequence length="196" mass="23250">MPLKENNPVMYKSKFIHEFSSIFLLEENRRQGEGRQKGKRRIRKDKNGNDGRKTMKKKWRRKKATNYGNYENYQRLLQRRRLLTALEDQQYGHLCQLAQEAKKFVPMAQKSFFNLKHKTEKLLEENKEKPFFGEESAENVSEEIEVKRCINICSKISDIEEPKSVKKRKFFDASYGIFSCTAQTKRLKDSGVKQTQ</sequence>
<dbReference type="WBParaSite" id="nRc.2.0.1.t21063-RA">
    <property type="protein sequence ID" value="nRc.2.0.1.t21063-RA"/>
    <property type="gene ID" value="nRc.2.0.1.g21063"/>
</dbReference>
<evidence type="ECO:0000313" key="3">
    <source>
        <dbReference type="WBParaSite" id="nRc.2.0.1.t21063-RA"/>
    </source>
</evidence>
<reference evidence="3" key="1">
    <citation type="submission" date="2022-11" db="UniProtKB">
        <authorList>
            <consortium name="WormBaseParasite"/>
        </authorList>
    </citation>
    <scope>IDENTIFICATION</scope>
</reference>
<keyword evidence="2" id="KW-1185">Reference proteome</keyword>